<evidence type="ECO:0000313" key="3">
    <source>
        <dbReference type="Proteomes" id="UP001596496"/>
    </source>
</evidence>
<feature type="transmembrane region" description="Helical" evidence="1">
    <location>
        <begin position="40"/>
        <end position="59"/>
    </location>
</feature>
<dbReference type="EMBL" id="JBHTCG010000001">
    <property type="protein sequence ID" value="MFC7380603.1"/>
    <property type="molecule type" value="Genomic_DNA"/>
</dbReference>
<evidence type="ECO:0000256" key="1">
    <source>
        <dbReference type="SAM" id="Phobius"/>
    </source>
</evidence>
<dbReference type="Proteomes" id="UP001596496">
    <property type="component" value="Unassembled WGS sequence"/>
</dbReference>
<reference evidence="3" key="1">
    <citation type="journal article" date="2019" name="Int. J. Syst. Evol. Microbiol.">
        <title>The Global Catalogue of Microorganisms (GCM) 10K type strain sequencing project: providing services to taxonomists for standard genome sequencing and annotation.</title>
        <authorList>
            <consortium name="The Broad Institute Genomics Platform"/>
            <consortium name="The Broad Institute Genome Sequencing Center for Infectious Disease"/>
            <person name="Wu L."/>
            <person name="Ma J."/>
        </authorList>
    </citation>
    <scope>NUCLEOTIDE SEQUENCE [LARGE SCALE GENOMIC DNA]</scope>
    <source>
        <strain evidence="3">CECT 7649</strain>
    </source>
</reference>
<dbReference type="RefSeq" id="WP_380823637.1">
    <property type="nucleotide sequence ID" value="NZ_JBHTCG010000001.1"/>
</dbReference>
<name>A0ABW2NYH3_9ACTN</name>
<keyword evidence="3" id="KW-1185">Reference proteome</keyword>
<organism evidence="2 3">
    <name type="scientific">Sphaerisporangium rhizosphaerae</name>
    <dbReference type="NCBI Taxonomy" id="2269375"/>
    <lineage>
        <taxon>Bacteria</taxon>
        <taxon>Bacillati</taxon>
        <taxon>Actinomycetota</taxon>
        <taxon>Actinomycetes</taxon>
        <taxon>Streptosporangiales</taxon>
        <taxon>Streptosporangiaceae</taxon>
        <taxon>Sphaerisporangium</taxon>
    </lineage>
</organism>
<sequence>MGAWWIGRWPVVDPDIPDDDKRRIIGNNALADRRVVPSSASGWLGVIAGLLLILVLIAVSQEVAHDRMTLIGGTATLSVLLVGAAAVGLPWGRFAVLGSPTRLVRLYQDRYVVPADLDRSARLLLDRAGHAVETVYASRVNQMGWLDPVANDVVLPRRLWEIARVLRTQSELRAEHARATGGVLTPELRAVLEPQLAALRRSAGEVTGQVAALEAYARRVQAADAALHAEDLLRSNDKYRDLLAHTDDLEGLRDLASRAHGVGAVLASSVREAVAAGRTLAVH</sequence>
<proteinExistence type="predicted"/>
<keyword evidence="1" id="KW-0812">Transmembrane</keyword>
<feature type="transmembrane region" description="Helical" evidence="1">
    <location>
        <begin position="71"/>
        <end position="92"/>
    </location>
</feature>
<accession>A0ABW2NYH3</accession>
<comment type="caution">
    <text evidence="2">The sequence shown here is derived from an EMBL/GenBank/DDBJ whole genome shotgun (WGS) entry which is preliminary data.</text>
</comment>
<gene>
    <name evidence="2" type="ORF">ACFQSB_00215</name>
</gene>
<evidence type="ECO:0000313" key="2">
    <source>
        <dbReference type="EMBL" id="MFC7380603.1"/>
    </source>
</evidence>
<protein>
    <submittedName>
        <fullName evidence="2">Uncharacterized protein</fullName>
    </submittedName>
</protein>
<keyword evidence="1" id="KW-0472">Membrane</keyword>
<keyword evidence="1" id="KW-1133">Transmembrane helix</keyword>